<dbReference type="InterPro" id="IPR041228">
    <property type="entry name" value="Dynein_C"/>
</dbReference>
<feature type="compositionally biased region" description="Basic and acidic residues" evidence="1">
    <location>
        <begin position="648"/>
        <end position="660"/>
    </location>
</feature>
<feature type="compositionally biased region" description="Basic and acidic residues" evidence="1">
    <location>
        <begin position="1477"/>
        <end position="1489"/>
    </location>
</feature>
<feature type="compositionally biased region" description="Low complexity" evidence="1">
    <location>
        <begin position="1102"/>
        <end position="1114"/>
    </location>
</feature>
<dbReference type="Proteomes" id="UP000654075">
    <property type="component" value="Unassembled WGS sequence"/>
</dbReference>
<dbReference type="OrthoDB" id="10251809at2759"/>
<feature type="compositionally biased region" description="Polar residues" evidence="1">
    <location>
        <begin position="1449"/>
        <end position="1464"/>
    </location>
</feature>
<feature type="region of interest" description="Disordered" evidence="1">
    <location>
        <begin position="641"/>
        <end position="660"/>
    </location>
</feature>
<feature type="compositionally biased region" description="Low complexity" evidence="1">
    <location>
        <begin position="1465"/>
        <end position="1476"/>
    </location>
</feature>
<name>A0A813HKS4_POLGL</name>
<dbReference type="GO" id="GO:0007018">
    <property type="term" value="P:microtubule-based movement"/>
    <property type="evidence" value="ECO:0007669"/>
    <property type="project" value="InterPro"/>
</dbReference>
<dbReference type="Pfam" id="PF18199">
    <property type="entry name" value="Dynein_C"/>
    <property type="match status" value="1"/>
</dbReference>
<feature type="region of interest" description="Disordered" evidence="1">
    <location>
        <begin position="606"/>
        <end position="630"/>
    </location>
</feature>
<dbReference type="Gene3D" id="1.20.58.2220">
    <property type="entry name" value="Formin, FH2 domain"/>
    <property type="match status" value="1"/>
</dbReference>
<reference evidence="4" key="1">
    <citation type="submission" date="2021-02" db="EMBL/GenBank/DDBJ databases">
        <authorList>
            <person name="Dougan E. K."/>
            <person name="Rhodes N."/>
            <person name="Thang M."/>
            <person name="Chan C."/>
        </authorList>
    </citation>
    <scope>NUCLEOTIDE SEQUENCE</scope>
</reference>
<feature type="compositionally biased region" description="Polar residues" evidence="1">
    <location>
        <begin position="1499"/>
        <end position="1510"/>
    </location>
</feature>
<dbReference type="InterPro" id="IPR042201">
    <property type="entry name" value="FH2_Formin_sf"/>
</dbReference>
<dbReference type="InterPro" id="IPR042219">
    <property type="entry name" value="AAA_lid_11_sf"/>
</dbReference>
<dbReference type="InterPro" id="IPR026983">
    <property type="entry name" value="DHC"/>
</dbReference>
<protein>
    <recommendedName>
        <fullName evidence="6">FH2 domain-containing protein</fullName>
    </recommendedName>
</protein>
<dbReference type="EMBL" id="CAJNNV010032045">
    <property type="protein sequence ID" value="CAE8638727.1"/>
    <property type="molecule type" value="Genomic_DNA"/>
</dbReference>
<feature type="domain" description="FH2" evidence="3">
    <location>
        <begin position="592"/>
        <end position="1012"/>
    </location>
</feature>
<feature type="region of interest" description="Disordered" evidence="1">
    <location>
        <begin position="931"/>
        <end position="961"/>
    </location>
</feature>
<dbReference type="InterPro" id="IPR041658">
    <property type="entry name" value="AAA_lid_11"/>
</dbReference>
<dbReference type="SUPFAM" id="SSF101447">
    <property type="entry name" value="Formin homology 2 domain (FH2 domain)"/>
    <property type="match status" value="1"/>
</dbReference>
<evidence type="ECO:0008006" key="6">
    <source>
        <dbReference type="Google" id="ProtNLM"/>
    </source>
</evidence>
<feature type="region of interest" description="Disordered" evidence="1">
    <location>
        <begin position="1071"/>
        <end position="1123"/>
    </location>
</feature>
<dbReference type="PANTHER" id="PTHR22878:SF68">
    <property type="entry name" value="DYNEIN HEAVY CHAIN 6, AXONEMAL-LIKE"/>
    <property type="match status" value="1"/>
</dbReference>
<dbReference type="Pfam" id="PF18198">
    <property type="entry name" value="AAA_lid_11"/>
    <property type="match status" value="1"/>
</dbReference>
<sequence>DITSETYEGCSKSREYKKLLFSLAFFHAAILERRKFGPIGWNIAYDWMDSDFQVSREQVKMYLESQNGVPWVTLCYIVAEVNYGGRVTDDKDVRLIGAFLKRYFNEGVLTDGYKFSPLDAYQCPDEGSLEEVREYIRGLPVDEDPQVFGLHSNAQITAQTEVANRYMEIILSVQPRISSSGGGGKRPEEVVAEMAQAFLERVPPLLSRKDAHPETYKKTPDGGIVSLGVFHSQELDRFNDLIVRVSSTLKTLGDAIKGFVVMSFNLEEMYNAFLVQKLPPIWGEPVSYPCLKPLNSWMTDFEARVAFMTKWLKEGTPASFWVSCFFFPQGFMTCAKQVHARTTKIPIDALSFFTEPTDCTDVQQAVAPVDGVNVHGLFLQGAGWDVAKKKMCESEKAVLFKELPVVWRAGMFAYLSSSECRHMAKVHVEKSRYAKAPTAAGLQDPSPRMLADLDQSTDSEIRIPATLLRREEVDDDASGSVPRGEYLNHQVMNHLPVGQPSLHLADRLRLAARHQAGKGPPPGKAPPAKAKGPMVPPLALGAVAKFGGSMLPIGRKLSLKPSSSSMHAKAFCAVTEVYDMSPRGSDTQSDDAEHVSEGEAELMDAFGAPRGHSTPRTGTPPSSSSFSSSSAVRVDFRALRGAFGPQPKSEKPGKGEGEKLRQVRRKELLPRGIAQNVAIALARLGPGGAEDLADALLRMCGHENENDNNSSNNNNSHNRQQLPSIETAEGAARLLDVWPEDKVLEPLIEYAREQQDPALLRDVERHLLPLARVPRVRQRLRLVVVSGTLDRRASEAASQTALLRKACSEIQSSSLLRELLGIVVSLFNYVNFGAAPAPTPRLGTAQQSLRGVDVLSLLRLRETKAVKGNFPGFNMLHFVLQQLLRNRPTLCQRQVEEELPSLGQASKVNLDHFRGDLKELRGDYLFVQQEVQEVQEPRTTPHEEAESSEEEESKQPAAPSRRGLLEELLARGLDLAGFAEAWLRGDEVAGKPYHPRICATNSFEPLKPEEGGVAPPPGWLWLCRPSGRWQRCWSEVRGPVLVLYRVHGQRCLGAIYVALPSAVVATLHAPQNEPKHATSTQQEDSSGTEKDAGGGCQRPRLTSASSDASTTATALNSGAGGTEASGVERLGFELRASSGGVEGAWNSLRLQAESRKEAVSWRALLEKAARSPGAGYLSVTCCSSVTAERDDRAWQARPLFCVIIGAELVAFTRPRHALEGAPPARTWPVATTAHVGLQSLEHGSAHGFELRLPQAPSGGIDEKGEDEVWHFACGSLAEENAWLRLLAFSDKLAGSFSGQSDGGEDSGTGWLAGLWKQVGLDGGSGSASVEVSVESQLPPSPLAGAVNDSTAASQQPQSGLPRLEWSLRHQLDRCERAISDAEADCGQLLRFFGLQEEPNQSPSVATQKILEALNEFVGQLRCAWEDLDKHQRAKDAREQRHRFRRQGSAPKQVQDQQLRQQETPRQSGGQRSGLSGEQDRDDQMRELQRLMRLGMPLQQRATGEQTPQGP</sequence>
<feature type="domain" description="PH" evidence="2">
    <location>
        <begin position="1132"/>
        <end position="1170"/>
    </location>
</feature>
<dbReference type="Pfam" id="PF02181">
    <property type="entry name" value="FH2"/>
    <property type="match status" value="1"/>
</dbReference>
<dbReference type="InterPro" id="IPR043160">
    <property type="entry name" value="Dynein_C_barrel"/>
</dbReference>
<feature type="compositionally biased region" description="Basic and acidic residues" evidence="1">
    <location>
        <begin position="935"/>
        <end position="945"/>
    </location>
</feature>
<evidence type="ECO:0000259" key="2">
    <source>
        <dbReference type="PROSITE" id="PS50003"/>
    </source>
</evidence>
<dbReference type="Gene3D" id="1.10.8.720">
    <property type="entry name" value="Region D6 of dynein motor"/>
    <property type="match status" value="1"/>
</dbReference>
<organism evidence="4 5">
    <name type="scientific">Polarella glacialis</name>
    <name type="common">Dinoflagellate</name>
    <dbReference type="NCBI Taxonomy" id="89957"/>
    <lineage>
        <taxon>Eukaryota</taxon>
        <taxon>Sar</taxon>
        <taxon>Alveolata</taxon>
        <taxon>Dinophyceae</taxon>
        <taxon>Suessiales</taxon>
        <taxon>Suessiaceae</taxon>
        <taxon>Polarella</taxon>
    </lineage>
</organism>
<dbReference type="SUPFAM" id="SSF50729">
    <property type="entry name" value="PH domain-like"/>
    <property type="match status" value="1"/>
</dbReference>
<evidence type="ECO:0000256" key="1">
    <source>
        <dbReference type="SAM" id="MobiDB-lite"/>
    </source>
</evidence>
<evidence type="ECO:0000259" key="3">
    <source>
        <dbReference type="PROSITE" id="PS51444"/>
    </source>
</evidence>
<dbReference type="PANTHER" id="PTHR22878">
    <property type="entry name" value="DYNEIN HEAVY CHAIN 6, AXONEMAL-LIKE-RELATED"/>
    <property type="match status" value="1"/>
</dbReference>
<feature type="region of interest" description="Disordered" evidence="1">
    <location>
        <begin position="514"/>
        <end position="533"/>
    </location>
</feature>
<dbReference type="SMART" id="SM00498">
    <property type="entry name" value="FH2"/>
    <property type="match status" value="1"/>
</dbReference>
<dbReference type="PROSITE" id="PS51444">
    <property type="entry name" value="FH2"/>
    <property type="match status" value="1"/>
</dbReference>
<accession>A0A813HKS4</accession>
<dbReference type="Gene3D" id="1.20.1270.280">
    <property type="match status" value="1"/>
</dbReference>
<dbReference type="InterPro" id="IPR001849">
    <property type="entry name" value="PH_domain"/>
</dbReference>
<feature type="region of interest" description="Disordered" evidence="1">
    <location>
        <begin position="1327"/>
        <end position="1361"/>
    </location>
</feature>
<keyword evidence="5" id="KW-1185">Reference proteome</keyword>
<evidence type="ECO:0000313" key="5">
    <source>
        <dbReference type="Proteomes" id="UP000654075"/>
    </source>
</evidence>
<dbReference type="GO" id="GO:0051959">
    <property type="term" value="F:dynein light intermediate chain binding"/>
    <property type="evidence" value="ECO:0007669"/>
    <property type="project" value="InterPro"/>
</dbReference>
<feature type="non-terminal residue" evidence="4">
    <location>
        <position position="1"/>
    </location>
</feature>
<proteinExistence type="predicted"/>
<dbReference type="Gene3D" id="3.10.490.20">
    <property type="match status" value="1"/>
</dbReference>
<comment type="caution">
    <text evidence="4">The sequence shown here is derived from an EMBL/GenBank/DDBJ whole genome shotgun (WGS) entry which is preliminary data.</text>
</comment>
<feature type="region of interest" description="Disordered" evidence="1">
    <location>
        <begin position="1433"/>
        <end position="1510"/>
    </location>
</feature>
<feature type="compositionally biased region" description="Low complexity" evidence="1">
    <location>
        <begin position="614"/>
        <end position="630"/>
    </location>
</feature>
<dbReference type="PROSITE" id="PS50003">
    <property type="entry name" value="PH_DOMAIN"/>
    <property type="match status" value="1"/>
</dbReference>
<gene>
    <name evidence="4" type="ORF">PGLA1383_LOCUS53865</name>
</gene>
<feature type="compositionally biased region" description="Polar residues" evidence="1">
    <location>
        <begin position="1347"/>
        <end position="1358"/>
    </location>
</feature>
<dbReference type="GO" id="GO:0030286">
    <property type="term" value="C:dynein complex"/>
    <property type="evidence" value="ECO:0007669"/>
    <property type="project" value="InterPro"/>
</dbReference>
<dbReference type="GO" id="GO:0045505">
    <property type="term" value="F:dynein intermediate chain binding"/>
    <property type="evidence" value="ECO:0007669"/>
    <property type="project" value="InterPro"/>
</dbReference>
<dbReference type="InterPro" id="IPR015425">
    <property type="entry name" value="FH2_Formin"/>
</dbReference>
<evidence type="ECO:0000313" key="4">
    <source>
        <dbReference type="EMBL" id="CAE8638727.1"/>
    </source>
</evidence>
<dbReference type="SMART" id="SM00233">
    <property type="entry name" value="PH"/>
    <property type="match status" value="2"/>
</dbReference>